<dbReference type="Proteomes" id="UP000799118">
    <property type="component" value="Unassembled WGS sequence"/>
</dbReference>
<sequence>MNFDKEQREKQDYFIDSVKDAWINTIQAAAVVSALLAGTAAQFLGTVTGATMLPGPGLNACLIFSYGAIVLNTGATITSLALLDLMSSLPLRDRSRFPNELDQWAKDKFERQPISAIMEVYEIRTTYRALVAHWLLCLFSGIIFFNLQIITFIGLNVPPVIIILLACTVVGSLLSLPYFFHHSKHNTHETIAEAQCGEVL</sequence>
<accession>A0A6A4H1H7</accession>
<keyword evidence="1" id="KW-1133">Transmembrane helix</keyword>
<evidence type="ECO:0000256" key="1">
    <source>
        <dbReference type="SAM" id="Phobius"/>
    </source>
</evidence>
<keyword evidence="1" id="KW-0812">Transmembrane</keyword>
<organism evidence="2 3">
    <name type="scientific">Gymnopus androsaceus JB14</name>
    <dbReference type="NCBI Taxonomy" id="1447944"/>
    <lineage>
        <taxon>Eukaryota</taxon>
        <taxon>Fungi</taxon>
        <taxon>Dikarya</taxon>
        <taxon>Basidiomycota</taxon>
        <taxon>Agaricomycotina</taxon>
        <taxon>Agaricomycetes</taxon>
        <taxon>Agaricomycetidae</taxon>
        <taxon>Agaricales</taxon>
        <taxon>Marasmiineae</taxon>
        <taxon>Omphalotaceae</taxon>
        <taxon>Gymnopus</taxon>
    </lineage>
</organism>
<reference evidence="2" key="1">
    <citation type="journal article" date="2019" name="Environ. Microbiol.">
        <title>Fungal ecological strategies reflected in gene transcription - a case study of two litter decomposers.</title>
        <authorList>
            <person name="Barbi F."/>
            <person name="Kohler A."/>
            <person name="Barry K."/>
            <person name="Baskaran P."/>
            <person name="Daum C."/>
            <person name="Fauchery L."/>
            <person name="Ihrmark K."/>
            <person name="Kuo A."/>
            <person name="LaButti K."/>
            <person name="Lipzen A."/>
            <person name="Morin E."/>
            <person name="Grigoriev I.V."/>
            <person name="Henrissat B."/>
            <person name="Lindahl B."/>
            <person name="Martin F."/>
        </authorList>
    </citation>
    <scope>NUCLEOTIDE SEQUENCE</scope>
    <source>
        <strain evidence="2">JB14</strain>
    </source>
</reference>
<feature type="transmembrane region" description="Helical" evidence="1">
    <location>
        <begin position="21"/>
        <end position="43"/>
    </location>
</feature>
<evidence type="ECO:0000313" key="3">
    <source>
        <dbReference type="Proteomes" id="UP000799118"/>
    </source>
</evidence>
<keyword evidence="3" id="KW-1185">Reference proteome</keyword>
<gene>
    <name evidence="2" type="ORF">BT96DRAFT_1024018</name>
</gene>
<proteinExistence type="predicted"/>
<protein>
    <submittedName>
        <fullName evidence="2">Uncharacterized protein</fullName>
    </submittedName>
</protein>
<dbReference type="EMBL" id="ML769619">
    <property type="protein sequence ID" value="KAE9391573.1"/>
    <property type="molecule type" value="Genomic_DNA"/>
</dbReference>
<feature type="transmembrane region" description="Helical" evidence="1">
    <location>
        <begin position="63"/>
        <end position="86"/>
    </location>
</feature>
<keyword evidence="1" id="KW-0472">Membrane</keyword>
<feature type="transmembrane region" description="Helical" evidence="1">
    <location>
        <begin position="160"/>
        <end position="180"/>
    </location>
</feature>
<name>A0A6A4H1H7_9AGAR</name>
<dbReference type="AlphaFoldDB" id="A0A6A4H1H7"/>
<feature type="transmembrane region" description="Helical" evidence="1">
    <location>
        <begin position="131"/>
        <end position="154"/>
    </location>
</feature>
<dbReference type="OrthoDB" id="3225366at2759"/>
<evidence type="ECO:0000313" key="2">
    <source>
        <dbReference type="EMBL" id="KAE9391573.1"/>
    </source>
</evidence>